<dbReference type="GO" id="GO:0022008">
    <property type="term" value="P:neurogenesis"/>
    <property type="evidence" value="ECO:0007669"/>
    <property type="project" value="TreeGrafter"/>
</dbReference>
<feature type="region of interest" description="Disordered" evidence="1">
    <location>
        <begin position="1"/>
        <end position="20"/>
    </location>
</feature>
<gene>
    <name evidence="3" type="ORF">RDWZM_000172</name>
</gene>
<dbReference type="Gene3D" id="1.25.40.420">
    <property type="match status" value="1"/>
</dbReference>
<feature type="compositionally biased region" description="Low complexity" evidence="1">
    <location>
        <begin position="120"/>
        <end position="134"/>
    </location>
</feature>
<dbReference type="SUPFAM" id="SSF54695">
    <property type="entry name" value="POZ domain"/>
    <property type="match status" value="1"/>
</dbReference>
<feature type="region of interest" description="Disordered" evidence="1">
    <location>
        <begin position="491"/>
        <end position="540"/>
    </location>
</feature>
<dbReference type="SMART" id="SM00225">
    <property type="entry name" value="BTB"/>
    <property type="match status" value="1"/>
</dbReference>
<dbReference type="OMA" id="WASQQCK"/>
<keyword evidence="4" id="KW-1185">Reference proteome</keyword>
<dbReference type="Pfam" id="PF07707">
    <property type="entry name" value="BACK"/>
    <property type="match status" value="1"/>
</dbReference>
<feature type="compositionally biased region" description="Polar residues" evidence="1">
    <location>
        <begin position="135"/>
        <end position="147"/>
    </location>
</feature>
<evidence type="ECO:0000259" key="2">
    <source>
        <dbReference type="PROSITE" id="PS50097"/>
    </source>
</evidence>
<evidence type="ECO:0000256" key="1">
    <source>
        <dbReference type="SAM" id="MobiDB-lite"/>
    </source>
</evidence>
<dbReference type="PANTHER" id="PTHR45774">
    <property type="entry name" value="BTB/POZ DOMAIN-CONTAINING"/>
    <property type="match status" value="1"/>
</dbReference>
<feature type="domain" description="BTB" evidence="2">
    <location>
        <begin position="191"/>
        <end position="260"/>
    </location>
</feature>
<reference evidence="3" key="1">
    <citation type="submission" date="2022-12" db="EMBL/GenBank/DDBJ databases">
        <title>Genome assemblies of Blomia tropicalis.</title>
        <authorList>
            <person name="Cui Y."/>
        </authorList>
    </citation>
    <scope>NUCLEOTIDE SEQUENCE</scope>
    <source>
        <tissue evidence="3">Adult mites</tissue>
    </source>
</reference>
<evidence type="ECO:0000313" key="3">
    <source>
        <dbReference type="EMBL" id="KAJ6221627.1"/>
    </source>
</evidence>
<dbReference type="GO" id="GO:0005829">
    <property type="term" value="C:cytosol"/>
    <property type="evidence" value="ECO:0007669"/>
    <property type="project" value="TreeGrafter"/>
</dbReference>
<accession>A0A9Q0MCB9</accession>
<dbReference type="PANTHER" id="PTHR45774:SF4">
    <property type="entry name" value="AXUNDEAD, ISOFORM F"/>
    <property type="match status" value="1"/>
</dbReference>
<organism evidence="3 4">
    <name type="scientific">Blomia tropicalis</name>
    <name type="common">Mite</name>
    <dbReference type="NCBI Taxonomy" id="40697"/>
    <lineage>
        <taxon>Eukaryota</taxon>
        <taxon>Metazoa</taxon>
        <taxon>Ecdysozoa</taxon>
        <taxon>Arthropoda</taxon>
        <taxon>Chelicerata</taxon>
        <taxon>Arachnida</taxon>
        <taxon>Acari</taxon>
        <taxon>Acariformes</taxon>
        <taxon>Sarcoptiformes</taxon>
        <taxon>Astigmata</taxon>
        <taxon>Glycyphagoidea</taxon>
        <taxon>Echimyopodidae</taxon>
        <taxon>Blomia</taxon>
    </lineage>
</organism>
<feature type="region of interest" description="Disordered" evidence="1">
    <location>
        <begin position="118"/>
        <end position="154"/>
    </location>
</feature>
<dbReference type="Pfam" id="PF00651">
    <property type="entry name" value="BTB"/>
    <property type="match status" value="1"/>
</dbReference>
<feature type="compositionally biased region" description="Low complexity" evidence="1">
    <location>
        <begin position="513"/>
        <end position="530"/>
    </location>
</feature>
<dbReference type="EMBL" id="JAPWDV010000001">
    <property type="protein sequence ID" value="KAJ6221627.1"/>
    <property type="molecule type" value="Genomic_DNA"/>
</dbReference>
<proteinExistence type="predicted"/>
<dbReference type="Proteomes" id="UP001142055">
    <property type="component" value="Chromosome 1"/>
</dbReference>
<comment type="caution">
    <text evidence="3">The sequence shown here is derived from an EMBL/GenBank/DDBJ whole genome shotgun (WGS) entry which is preliminary data.</text>
</comment>
<dbReference type="PROSITE" id="PS50097">
    <property type="entry name" value="BTB"/>
    <property type="match status" value="1"/>
</dbReference>
<sequence length="559" mass="63774">MFSDSNERDNHRHVGGLDQHQSKELGRYIASNRKKNIVLHSLLHNRCKFCVTSFSSTGCRNCCLPMCQDFKKVSTKKLIRNTVHNINGNINNVGALKKAIRPVGNHLEPFTYDFIEHSNPRSTSPRLSPSPSGRFNTLSGSNRSTNSPIPPINDGDELPSLDKMNIVQDHHATIPSAPSPGLVLFNNEEQSDLVFLVGKEEQKLWRFPAHSFLLKDVSPFFKAISSAAKEQREIRVNWVEPDTFHIILKYIYTNEVTIKSVSVGLALFNAANSFCLTSLSKLCLTFLCNECNDENVLEIVTYFHYYLKHCCELNGTKNVPDSDKANDGKIANLVDNEELLLFLNNIIIRCYTIIDYQARKIISSEEFANLTNDLVGNILWRDTLNISELEVFTAINQWASQQCKKTCKELTDRNRREVLGDLLYYPRYLVMSEEDFNKGPYHSELLTDEEKRTLLERIRNNDSNDNMVELPKYMQTFKIDVERRYVPMYYEDDEDDEDDDDDGTGSSGRGTPNNEDQNNNNNNQGLISSNKKGKKKKSKSKKILNGIGEVMLCVIKLLD</sequence>
<dbReference type="InterPro" id="IPR011705">
    <property type="entry name" value="BACK"/>
</dbReference>
<evidence type="ECO:0000313" key="4">
    <source>
        <dbReference type="Proteomes" id="UP001142055"/>
    </source>
</evidence>
<name>A0A9Q0MCB9_BLOTA</name>
<dbReference type="AlphaFoldDB" id="A0A9Q0MCB9"/>
<feature type="compositionally biased region" description="Basic and acidic residues" evidence="1">
    <location>
        <begin position="1"/>
        <end position="12"/>
    </location>
</feature>
<feature type="compositionally biased region" description="Basic residues" evidence="1">
    <location>
        <begin position="531"/>
        <end position="540"/>
    </location>
</feature>
<dbReference type="InterPro" id="IPR011333">
    <property type="entry name" value="SKP1/BTB/POZ_sf"/>
</dbReference>
<dbReference type="Gene3D" id="3.30.710.10">
    <property type="entry name" value="Potassium Channel Kv1.1, Chain A"/>
    <property type="match status" value="1"/>
</dbReference>
<feature type="compositionally biased region" description="Acidic residues" evidence="1">
    <location>
        <begin position="491"/>
        <end position="503"/>
    </location>
</feature>
<dbReference type="InterPro" id="IPR000210">
    <property type="entry name" value="BTB/POZ_dom"/>
</dbReference>
<protein>
    <recommendedName>
        <fullName evidence="2">BTB domain-containing protein</fullName>
    </recommendedName>
</protein>